<organism evidence="8 9">
    <name type="scientific">Araneus ventricosus</name>
    <name type="common">Orbweaver spider</name>
    <name type="synonym">Epeira ventricosa</name>
    <dbReference type="NCBI Taxonomy" id="182803"/>
    <lineage>
        <taxon>Eukaryota</taxon>
        <taxon>Metazoa</taxon>
        <taxon>Ecdysozoa</taxon>
        <taxon>Arthropoda</taxon>
        <taxon>Chelicerata</taxon>
        <taxon>Arachnida</taxon>
        <taxon>Araneae</taxon>
        <taxon>Araneomorphae</taxon>
        <taxon>Entelegynae</taxon>
        <taxon>Araneoidea</taxon>
        <taxon>Araneidae</taxon>
        <taxon>Araneus</taxon>
    </lineage>
</organism>
<evidence type="ECO:0000313" key="9">
    <source>
        <dbReference type="Proteomes" id="UP000499080"/>
    </source>
</evidence>
<dbReference type="GO" id="GO:0016787">
    <property type="term" value="F:hydrolase activity"/>
    <property type="evidence" value="ECO:0007669"/>
    <property type="project" value="UniProtKB-KW"/>
</dbReference>
<dbReference type="OrthoDB" id="7305312at2759"/>
<keyword evidence="4" id="KW-0255">Endonuclease</keyword>
<sequence length="113" mass="13351">MSEGPVLRIYKYGRRTELHTDSNKQDYGAVLLQETEDGKLHPIYYMSKKTSPAEQKYDSHELEVLVIITALKKFRVYLLSQHFKIVTDCSVFQKTMHKEYLITRIARWALQLE</sequence>
<dbReference type="PANTHER" id="PTHR34072">
    <property type="entry name" value="ENZYMATIC POLYPROTEIN-RELATED"/>
    <property type="match status" value="1"/>
</dbReference>
<reference evidence="8 9" key="1">
    <citation type="journal article" date="2019" name="Sci. Rep.">
        <title>Orb-weaving spider Araneus ventricosus genome elucidates the spidroin gene catalogue.</title>
        <authorList>
            <person name="Kono N."/>
            <person name="Nakamura H."/>
            <person name="Ohtoshi R."/>
            <person name="Moran D.A.P."/>
            <person name="Shinohara A."/>
            <person name="Yoshida Y."/>
            <person name="Fujiwara M."/>
            <person name="Mori M."/>
            <person name="Tomita M."/>
            <person name="Arakawa K."/>
        </authorList>
    </citation>
    <scope>NUCLEOTIDE SEQUENCE [LARGE SCALE GENOMIC DNA]</scope>
</reference>
<keyword evidence="3" id="KW-0540">Nuclease</keyword>
<dbReference type="GO" id="GO:0004519">
    <property type="term" value="F:endonuclease activity"/>
    <property type="evidence" value="ECO:0007669"/>
    <property type="project" value="UniProtKB-KW"/>
</dbReference>
<evidence type="ECO:0000259" key="7">
    <source>
        <dbReference type="Pfam" id="PF17917"/>
    </source>
</evidence>
<gene>
    <name evidence="8" type="ORF">AVEN_105073_1</name>
</gene>
<protein>
    <recommendedName>
        <fullName evidence="7">Reverse transcriptase RNase H-like domain-containing protein</fullName>
    </recommendedName>
</protein>
<evidence type="ECO:0000313" key="8">
    <source>
        <dbReference type="EMBL" id="GBN87134.1"/>
    </source>
</evidence>
<proteinExistence type="predicted"/>
<keyword evidence="2" id="KW-0548">Nucleotidyltransferase</keyword>
<dbReference type="Pfam" id="PF17917">
    <property type="entry name" value="RT_RNaseH"/>
    <property type="match status" value="1"/>
</dbReference>
<name>A0A4Y2SFW3_ARAVE</name>
<dbReference type="SUPFAM" id="SSF56672">
    <property type="entry name" value="DNA/RNA polymerases"/>
    <property type="match status" value="1"/>
</dbReference>
<dbReference type="EMBL" id="BGPR01021651">
    <property type="protein sequence ID" value="GBN87134.1"/>
    <property type="molecule type" value="Genomic_DNA"/>
</dbReference>
<feature type="domain" description="Reverse transcriptase RNase H-like" evidence="7">
    <location>
        <begin position="14"/>
        <end position="112"/>
    </location>
</feature>
<evidence type="ECO:0000256" key="5">
    <source>
        <dbReference type="ARBA" id="ARBA00022801"/>
    </source>
</evidence>
<keyword evidence="5" id="KW-0378">Hydrolase</keyword>
<dbReference type="FunFam" id="3.10.20.370:FF:000001">
    <property type="entry name" value="Retrovirus-related Pol polyprotein from transposon 17.6-like protein"/>
    <property type="match status" value="1"/>
</dbReference>
<evidence type="ECO:0000256" key="3">
    <source>
        <dbReference type="ARBA" id="ARBA00022722"/>
    </source>
</evidence>
<comment type="caution">
    <text evidence="8">The sequence shown here is derived from an EMBL/GenBank/DDBJ whole genome shotgun (WGS) entry which is preliminary data.</text>
</comment>
<dbReference type="CDD" id="cd09274">
    <property type="entry name" value="RNase_HI_RT_Ty3"/>
    <property type="match status" value="1"/>
</dbReference>
<keyword evidence="6" id="KW-0695">RNA-directed DNA polymerase</keyword>
<accession>A0A4Y2SFW3</accession>
<evidence type="ECO:0000256" key="4">
    <source>
        <dbReference type="ARBA" id="ARBA00022759"/>
    </source>
</evidence>
<dbReference type="InterPro" id="IPR043502">
    <property type="entry name" value="DNA/RNA_pol_sf"/>
</dbReference>
<dbReference type="Gene3D" id="3.10.20.370">
    <property type="match status" value="1"/>
</dbReference>
<keyword evidence="1" id="KW-0808">Transferase</keyword>
<dbReference type="InterPro" id="IPR041373">
    <property type="entry name" value="RT_RNaseH"/>
</dbReference>
<evidence type="ECO:0000256" key="1">
    <source>
        <dbReference type="ARBA" id="ARBA00022679"/>
    </source>
</evidence>
<dbReference type="GO" id="GO:0003964">
    <property type="term" value="F:RNA-directed DNA polymerase activity"/>
    <property type="evidence" value="ECO:0007669"/>
    <property type="project" value="UniProtKB-KW"/>
</dbReference>
<evidence type="ECO:0000256" key="2">
    <source>
        <dbReference type="ARBA" id="ARBA00022695"/>
    </source>
</evidence>
<dbReference type="PANTHER" id="PTHR34072:SF52">
    <property type="entry name" value="RIBONUCLEASE H"/>
    <property type="match status" value="1"/>
</dbReference>
<evidence type="ECO:0000256" key="6">
    <source>
        <dbReference type="ARBA" id="ARBA00022918"/>
    </source>
</evidence>
<keyword evidence="9" id="KW-1185">Reference proteome</keyword>
<dbReference type="Proteomes" id="UP000499080">
    <property type="component" value="Unassembled WGS sequence"/>
</dbReference>
<dbReference type="AlphaFoldDB" id="A0A4Y2SFW3"/>